<protein>
    <submittedName>
        <fullName evidence="1">Uncharacterized protein</fullName>
    </submittedName>
</protein>
<accession>A0A078LQL5</accession>
<evidence type="ECO:0000313" key="2">
    <source>
        <dbReference type="Proteomes" id="UP000053902"/>
    </source>
</evidence>
<proteinExistence type="predicted"/>
<gene>
    <name evidence="1" type="ORF">BN1079_00877</name>
</gene>
<dbReference type="OrthoDB" id="6933143at2"/>
<reference evidence="1 2" key="1">
    <citation type="submission" date="2014-07" db="EMBL/GenBank/DDBJ databases">
        <authorList>
            <person name="Urmite Genomes Urmite Genomes"/>
        </authorList>
    </citation>
    <scope>NUCLEOTIDE SEQUENCE [LARGE SCALE GENOMIC DNA]</scope>
    <source>
        <strain evidence="1 2">20_BN</strain>
    </source>
</reference>
<dbReference type="RefSeq" id="WP_037022568.1">
    <property type="nucleotide sequence ID" value="NZ_CCSF01000001.1"/>
</dbReference>
<dbReference type="EMBL" id="CCSF01000001">
    <property type="protein sequence ID" value="CDZ93585.1"/>
    <property type="molecule type" value="Genomic_DNA"/>
</dbReference>
<sequence length="68" mass="7620">MTDFEQIRKYSLQDGDVLALPAGTPDEQVKQFVETLRQVKSSARCLVVVGDLCLLDETAMNAAGWYRK</sequence>
<dbReference type="HOGENOM" id="CLU_196059_0_0_6"/>
<organism evidence="1 2">
    <name type="scientific">Pseudomonas saudiphocaensis</name>
    <dbReference type="NCBI Taxonomy" id="1499686"/>
    <lineage>
        <taxon>Bacteria</taxon>
        <taxon>Pseudomonadati</taxon>
        <taxon>Pseudomonadota</taxon>
        <taxon>Gammaproteobacteria</taxon>
        <taxon>Pseudomonadales</taxon>
        <taxon>Pseudomonadaceae</taxon>
        <taxon>Pseudomonas</taxon>
    </lineage>
</organism>
<keyword evidence="2" id="KW-1185">Reference proteome</keyword>
<evidence type="ECO:0000313" key="1">
    <source>
        <dbReference type="EMBL" id="CDZ93585.1"/>
    </source>
</evidence>
<dbReference type="Proteomes" id="UP000053902">
    <property type="component" value="Unassembled WGS sequence"/>
</dbReference>
<dbReference type="AlphaFoldDB" id="A0A078LQL5"/>
<name>A0A078LQL5_9PSED</name>
<dbReference type="STRING" id="1499686.BN1079_00877"/>